<dbReference type="GO" id="GO:0005524">
    <property type="term" value="F:ATP binding"/>
    <property type="evidence" value="ECO:0007669"/>
    <property type="project" value="UniProtKB-KW"/>
</dbReference>
<dbReference type="FunFam" id="3.40.50.300:FF:000299">
    <property type="entry name" value="ABC transporter ATP-binding protein/permease"/>
    <property type="match status" value="1"/>
</dbReference>
<evidence type="ECO:0000256" key="6">
    <source>
        <dbReference type="ARBA" id="ARBA00022840"/>
    </source>
</evidence>
<comment type="subcellular location">
    <subcellularLocation>
        <location evidence="1">Cell membrane</location>
        <topology evidence="1">Multi-pass membrane protein</topology>
    </subcellularLocation>
</comment>
<feature type="transmembrane region" description="Helical" evidence="9">
    <location>
        <begin position="409"/>
        <end position="434"/>
    </location>
</feature>
<organism evidence="13 14">
    <name type="scientific">Paracoccus versutus</name>
    <name type="common">Thiobacillus versutus</name>
    <dbReference type="NCBI Taxonomy" id="34007"/>
    <lineage>
        <taxon>Bacteria</taxon>
        <taxon>Pseudomonadati</taxon>
        <taxon>Pseudomonadota</taxon>
        <taxon>Alphaproteobacteria</taxon>
        <taxon>Rhodobacterales</taxon>
        <taxon>Paracoccaceae</taxon>
        <taxon>Paracoccus</taxon>
    </lineage>
</organism>
<evidence type="ECO:0000259" key="12">
    <source>
        <dbReference type="PROSITE" id="PS50990"/>
    </source>
</evidence>
<evidence type="ECO:0000256" key="1">
    <source>
        <dbReference type="ARBA" id="ARBA00004651"/>
    </source>
</evidence>
<dbReference type="Gene3D" id="3.40.50.300">
    <property type="entry name" value="P-loop containing nucleotide triphosphate hydrolases"/>
    <property type="match status" value="1"/>
</dbReference>
<dbReference type="GO" id="GO:0140359">
    <property type="term" value="F:ABC-type transporter activity"/>
    <property type="evidence" value="ECO:0007669"/>
    <property type="project" value="InterPro"/>
</dbReference>
<evidence type="ECO:0000259" key="10">
    <source>
        <dbReference type="PROSITE" id="PS50893"/>
    </source>
</evidence>
<keyword evidence="2" id="KW-0813">Transport</keyword>
<dbReference type="InterPro" id="IPR039421">
    <property type="entry name" value="Type_1_exporter"/>
</dbReference>
<feature type="transmembrane region" description="Helical" evidence="9">
    <location>
        <begin position="208"/>
        <end position="229"/>
    </location>
</feature>
<dbReference type="InterPro" id="IPR005074">
    <property type="entry name" value="Peptidase_C39"/>
</dbReference>
<dbReference type="GO" id="GO:0006508">
    <property type="term" value="P:proteolysis"/>
    <property type="evidence" value="ECO:0007669"/>
    <property type="project" value="InterPro"/>
</dbReference>
<dbReference type="GO" id="GO:0016887">
    <property type="term" value="F:ATP hydrolysis activity"/>
    <property type="evidence" value="ECO:0007669"/>
    <property type="project" value="InterPro"/>
</dbReference>
<proteinExistence type="predicted"/>
<evidence type="ECO:0000256" key="2">
    <source>
        <dbReference type="ARBA" id="ARBA00022448"/>
    </source>
</evidence>
<feature type="transmembrane region" description="Helical" evidence="9">
    <location>
        <begin position="310"/>
        <end position="327"/>
    </location>
</feature>
<dbReference type="EMBL" id="QUMX01000022">
    <property type="protein sequence ID" value="REG44561.1"/>
    <property type="molecule type" value="Genomic_DNA"/>
</dbReference>
<feature type="domain" description="Peptidase C39" evidence="12">
    <location>
        <begin position="22"/>
        <end position="141"/>
    </location>
</feature>
<dbReference type="GO" id="GO:0034040">
    <property type="term" value="F:ATPase-coupled lipid transmembrane transporter activity"/>
    <property type="evidence" value="ECO:0007669"/>
    <property type="project" value="TreeGrafter"/>
</dbReference>
<dbReference type="InterPro" id="IPR003593">
    <property type="entry name" value="AAA+_ATPase"/>
</dbReference>
<dbReference type="AlphaFoldDB" id="A0AAQ0HI41"/>
<dbReference type="GO" id="GO:0005886">
    <property type="term" value="C:plasma membrane"/>
    <property type="evidence" value="ECO:0007669"/>
    <property type="project" value="UniProtKB-SubCell"/>
</dbReference>
<dbReference type="PROSITE" id="PS00211">
    <property type="entry name" value="ABC_TRANSPORTER_1"/>
    <property type="match status" value="1"/>
</dbReference>
<dbReference type="Pfam" id="PF00664">
    <property type="entry name" value="ABC_membrane"/>
    <property type="match status" value="1"/>
</dbReference>
<dbReference type="SUPFAM" id="SSF90123">
    <property type="entry name" value="ABC transporter transmembrane region"/>
    <property type="match status" value="1"/>
</dbReference>
<dbReference type="GO" id="GO:0008234">
    <property type="term" value="F:cysteine-type peptidase activity"/>
    <property type="evidence" value="ECO:0007669"/>
    <property type="project" value="InterPro"/>
</dbReference>
<dbReference type="Pfam" id="PF00005">
    <property type="entry name" value="ABC_tran"/>
    <property type="match status" value="1"/>
</dbReference>
<feature type="transmembrane region" description="Helical" evidence="9">
    <location>
        <begin position="171"/>
        <end position="196"/>
    </location>
</feature>
<gene>
    <name evidence="13" type="ORF">ATH84_102230</name>
</gene>
<dbReference type="Proteomes" id="UP000256794">
    <property type="component" value="Unassembled WGS sequence"/>
</dbReference>
<dbReference type="Gene3D" id="3.90.70.10">
    <property type="entry name" value="Cysteine proteinases"/>
    <property type="match status" value="1"/>
</dbReference>
<comment type="caution">
    <text evidence="13">The sequence shown here is derived from an EMBL/GenBank/DDBJ whole genome shotgun (WGS) entry which is preliminary data.</text>
</comment>
<keyword evidence="7 9" id="KW-1133">Transmembrane helix</keyword>
<keyword evidence="4 9" id="KW-0812">Transmembrane</keyword>
<dbReference type="InterPro" id="IPR027417">
    <property type="entry name" value="P-loop_NTPase"/>
</dbReference>
<evidence type="ECO:0000313" key="13">
    <source>
        <dbReference type="EMBL" id="REG44561.1"/>
    </source>
</evidence>
<evidence type="ECO:0000256" key="7">
    <source>
        <dbReference type="ARBA" id="ARBA00022989"/>
    </source>
</evidence>
<dbReference type="PROSITE" id="PS50990">
    <property type="entry name" value="PEPTIDASE_C39"/>
    <property type="match status" value="1"/>
</dbReference>
<evidence type="ECO:0000256" key="4">
    <source>
        <dbReference type="ARBA" id="ARBA00022692"/>
    </source>
</evidence>
<evidence type="ECO:0000313" key="14">
    <source>
        <dbReference type="Proteomes" id="UP000256794"/>
    </source>
</evidence>
<dbReference type="InterPro" id="IPR033838">
    <property type="entry name" value="CvaB_peptidase"/>
</dbReference>
<dbReference type="SUPFAM" id="SSF52540">
    <property type="entry name" value="P-loop containing nucleoside triphosphate hydrolases"/>
    <property type="match status" value="1"/>
</dbReference>
<evidence type="ECO:0000256" key="5">
    <source>
        <dbReference type="ARBA" id="ARBA00022741"/>
    </source>
</evidence>
<dbReference type="InterPro" id="IPR011527">
    <property type="entry name" value="ABC1_TM_dom"/>
</dbReference>
<feature type="domain" description="ABC transporter" evidence="10">
    <location>
        <begin position="490"/>
        <end position="710"/>
    </location>
</feature>
<dbReference type="SMART" id="SM00382">
    <property type="entry name" value="AAA"/>
    <property type="match status" value="1"/>
</dbReference>
<evidence type="ECO:0000256" key="9">
    <source>
        <dbReference type="SAM" id="Phobius"/>
    </source>
</evidence>
<feature type="domain" description="ABC transmembrane type-1" evidence="11">
    <location>
        <begin position="175"/>
        <end position="454"/>
    </location>
</feature>
<dbReference type="InterPro" id="IPR017871">
    <property type="entry name" value="ABC_transporter-like_CS"/>
</dbReference>
<dbReference type="InterPro" id="IPR036640">
    <property type="entry name" value="ABC1_TM_sf"/>
</dbReference>
<keyword evidence="6 13" id="KW-0067">ATP-binding</keyword>
<protein>
    <submittedName>
        <fullName evidence="13">ATP-binding cassette subfamily B protein RaxB</fullName>
    </submittedName>
</protein>
<accession>A0AAQ0HI41</accession>
<keyword evidence="8 9" id="KW-0472">Membrane</keyword>
<dbReference type="CDD" id="cd02419">
    <property type="entry name" value="Peptidase_C39C"/>
    <property type="match status" value="1"/>
</dbReference>
<sequence length="712" mass="78130">MTQALPQRLNARLFGATPVILQSEAAECGLACLAMVAGHHGHRMDLPAIRRRFSASMKGTTLKDLAGIGEALHLATRALRLDLEDLSRLRLPCVLHWDHNHFVVLTRVGARAITIHDPAIGRRKVPMAEVSRKFTGIALETWPTDGFARRDETVRISILDMIRRTRGIGAAVAQVLAVSLLLEITVIAMPIGFQLILDEVVVAADRDLLTILVIALAFLLILQVAASFARSWITLLTGSGLALQWKVGLFDHLMRLPLAYYEKRHVGDIVSRFGSLDSIQRTVTASAVTALLDGVMSLALIAMMWLYGGWLLWLALLGVGLYAVLRLSTWGIYRRMSEEAIVHAAQENTHFMESVRGIGSVKVLNLESRRQGTWINHLVERLNAELRVQKFDVYFRSGAASIFGIDRLLIIYFGVMAIIDSAMTVGMFVAFLAYKDQFADRINSFIDTVLQFRMLALHGERIADIAMAEPEEEARRPLAAPPPSAKPARLEMREVRFRYADNDPEVLKGIGLRIEAGECVGVAGPSGAGKTTLLKVLAGLARPGSGQVLIDGVPLDAIGLAAYRSRVGCVLQEDRLFAGSIIDNITGFASQVSAEDLERAARMAAIHDEIRAMPMGYETLVGDMGSTLSGGQKQRIVLARALYRRPSVLLMDEATSHLDSTNEEIINLAIRRLGMTRIVIAHRETTLAMTDRIIRIDGGIAADDPERPLAAE</sequence>
<dbReference type="InterPro" id="IPR003439">
    <property type="entry name" value="ABC_transporter-like_ATP-bd"/>
</dbReference>
<dbReference type="Pfam" id="PF03412">
    <property type="entry name" value="Peptidase_C39"/>
    <property type="match status" value="1"/>
</dbReference>
<evidence type="ECO:0000256" key="8">
    <source>
        <dbReference type="ARBA" id="ARBA00023136"/>
    </source>
</evidence>
<dbReference type="CDD" id="cd18567">
    <property type="entry name" value="ABC_6TM_CvaB_RaxB_like"/>
    <property type="match status" value="1"/>
</dbReference>
<dbReference type="PANTHER" id="PTHR24221:SF606">
    <property type="entry name" value="COLICIN V SECRETION-PROCESSING ATP-BINDING PROTEIN"/>
    <property type="match status" value="1"/>
</dbReference>
<evidence type="ECO:0000256" key="3">
    <source>
        <dbReference type="ARBA" id="ARBA00022475"/>
    </source>
</evidence>
<keyword evidence="3" id="KW-1003">Cell membrane</keyword>
<dbReference type="Gene3D" id="1.20.1560.10">
    <property type="entry name" value="ABC transporter type 1, transmembrane domain"/>
    <property type="match status" value="1"/>
</dbReference>
<dbReference type="PANTHER" id="PTHR24221">
    <property type="entry name" value="ATP-BINDING CASSETTE SUB-FAMILY B"/>
    <property type="match status" value="1"/>
</dbReference>
<name>A0AAQ0HI41_PARVE</name>
<reference evidence="13 14" key="1">
    <citation type="submission" date="2018-08" db="EMBL/GenBank/DDBJ databases">
        <title>Genomic Encyclopedia of Archaeal and Bacterial Type Strains, Phase II (KMG-II): from individual species to whole genera.</title>
        <authorList>
            <person name="Goeker M."/>
        </authorList>
    </citation>
    <scope>NUCLEOTIDE SEQUENCE [LARGE SCALE GENOMIC DNA]</scope>
    <source>
        <strain evidence="13 14">DSM 582</strain>
    </source>
</reference>
<dbReference type="PROSITE" id="PS50929">
    <property type="entry name" value="ABC_TM1F"/>
    <property type="match status" value="1"/>
</dbReference>
<keyword evidence="14" id="KW-1185">Reference proteome</keyword>
<dbReference type="PROSITE" id="PS50893">
    <property type="entry name" value="ABC_TRANSPORTER_2"/>
    <property type="match status" value="1"/>
</dbReference>
<dbReference type="RefSeq" id="WP_052095699.1">
    <property type="nucleotide sequence ID" value="NZ_CP035286.1"/>
</dbReference>
<evidence type="ECO:0000259" key="11">
    <source>
        <dbReference type="PROSITE" id="PS50929"/>
    </source>
</evidence>
<keyword evidence="5" id="KW-0547">Nucleotide-binding</keyword>